<dbReference type="EMBL" id="BSXV01000354">
    <property type="protein sequence ID" value="GME88747.1"/>
    <property type="molecule type" value="Genomic_DNA"/>
</dbReference>
<comment type="caution">
    <text evidence="1">The sequence shown here is derived from an EMBL/GenBank/DDBJ whole genome shotgun (WGS) entry which is preliminary data.</text>
</comment>
<sequence>MGIAELYEPIADGTEDSIYISKSYDPSSHFETTTDDVKDIYKRVTGHDLVLKKRATAEEEAELAGLN</sequence>
<name>A0ACB5THL2_CANBO</name>
<protein>
    <submittedName>
        <fullName evidence="1">Unnamed protein product</fullName>
    </submittedName>
</protein>
<reference evidence="1" key="1">
    <citation type="submission" date="2023-04" db="EMBL/GenBank/DDBJ databases">
        <title>Candida boidinii NBRC 1967.</title>
        <authorList>
            <person name="Ichikawa N."/>
            <person name="Sato H."/>
            <person name="Tonouchi N."/>
        </authorList>
    </citation>
    <scope>NUCLEOTIDE SEQUENCE</scope>
    <source>
        <strain evidence="1">NBRC 1967</strain>
    </source>
</reference>
<evidence type="ECO:0000313" key="1">
    <source>
        <dbReference type="EMBL" id="GME88747.1"/>
    </source>
</evidence>
<dbReference type="Proteomes" id="UP001165101">
    <property type="component" value="Unassembled WGS sequence"/>
</dbReference>
<proteinExistence type="predicted"/>
<evidence type="ECO:0000313" key="2">
    <source>
        <dbReference type="Proteomes" id="UP001165101"/>
    </source>
</evidence>
<gene>
    <name evidence="1" type="ORF">Cboi01_000106200</name>
</gene>
<accession>A0ACB5THL2</accession>
<organism evidence="1 2">
    <name type="scientific">Candida boidinii</name>
    <name type="common">Yeast</name>
    <dbReference type="NCBI Taxonomy" id="5477"/>
    <lineage>
        <taxon>Eukaryota</taxon>
        <taxon>Fungi</taxon>
        <taxon>Dikarya</taxon>
        <taxon>Ascomycota</taxon>
        <taxon>Saccharomycotina</taxon>
        <taxon>Pichiomycetes</taxon>
        <taxon>Pichiales</taxon>
        <taxon>Pichiaceae</taxon>
        <taxon>Ogataea</taxon>
        <taxon>Ogataea/Candida clade</taxon>
    </lineage>
</organism>
<keyword evidence="2" id="KW-1185">Reference proteome</keyword>